<evidence type="ECO:0008006" key="3">
    <source>
        <dbReference type="Google" id="ProtNLM"/>
    </source>
</evidence>
<dbReference type="PROSITE" id="PS51257">
    <property type="entry name" value="PROKAR_LIPOPROTEIN"/>
    <property type="match status" value="1"/>
</dbReference>
<dbReference type="RefSeq" id="WP_137401304.1">
    <property type="nucleotide sequence ID" value="NZ_BMIU01000011.1"/>
</dbReference>
<dbReference type="Proteomes" id="UP000647339">
    <property type="component" value="Unassembled WGS sequence"/>
</dbReference>
<evidence type="ECO:0000313" key="2">
    <source>
        <dbReference type="Proteomes" id="UP000647339"/>
    </source>
</evidence>
<dbReference type="Gene3D" id="1.25.40.390">
    <property type="match status" value="1"/>
</dbReference>
<organism evidence="1 2">
    <name type="scientific">Echinicola rosea</name>
    <dbReference type="NCBI Taxonomy" id="1807691"/>
    <lineage>
        <taxon>Bacteria</taxon>
        <taxon>Pseudomonadati</taxon>
        <taxon>Bacteroidota</taxon>
        <taxon>Cytophagia</taxon>
        <taxon>Cytophagales</taxon>
        <taxon>Cyclobacteriaceae</taxon>
        <taxon>Echinicola</taxon>
    </lineage>
</organism>
<sequence>MKKIIYILLGAVVFASCDGLTDKNEITKDAAEVPAITLFSNAQKEMAEFHAEPQINRLLSQQWSEVQYIDQSRYDFYNGGTPAWWWRSFYRDVLIDLDEFTRLAQEDESYLSEAVRVNQIAAGEVLKVYAWYTLVTSFGNIPYSEALDFENSFPKYDDQTTIYMDLLARLDAAIADMDVDAGFGAQASGDLIYGGDMDGWFAFANSLKFRMGMLLADVDPATAEATVAEASPNAFASAELDATFQFLGTPPNTDPVWSDLVQSGRNDYVASNTMVDFMNDLNDPRIGLFYTEHEGAYVGGEYGNFNVYADFSHINPNQTEPDFTHVILDYSEVEFLRAEAVERGFLSGSAAEHYENAIRASFEYWSGVNEIVGGDPIADAAVDAYLAQPSVAYATAEGDYLQKIGMQKYIALYNRGYDAWTEWRRLDYPILNIPYDMDYEDIPLRYLYPISEQNVNETSYNEAVSAMGGDEVSVSLFWDVN</sequence>
<dbReference type="SUPFAM" id="SSF48452">
    <property type="entry name" value="TPR-like"/>
    <property type="match status" value="1"/>
</dbReference>
<protein>
    <recommendedName>
        <fullName evidence="3">SusD/RagB family nutrient-binding outer membrane lipoprotein</fullName>
    </recommendedName>
</protein>
<dbReference type="InterPro" id="IPR011990">
    <property type="entry name" value="TPR-like_helical_dom_sf"/>
</dbReference>
<keyword evidence="2" id="KW-1185">Reference proteome</keyword>
<accession>A0ABQ1V2G1</accession>
<gene>
    <name evidence="1" type="ORF">GCM10011339_24350</name>
</gene>
<name>A0ABQ1V2G1_9BACT</name>
<reference evidence="2" key="1">
    <citation type="journal article" date="2019" name="Int. J. Syst. Evol. Microbiol.">
        <title>The Global Catalogue of Microorganisms (GCM) 10K type strain sequencing project: providing services to taxonomists for standard genome sequencing and annotation.</title>
        <authorList>
            <consortium name="The Broad Institute Genomics Platform"/>
            <consortium name="The Broad Institute Genome Sequencing Center for Infectious Disease"/>
            <person name="Wu L."/>
            <person name="Ma J."/>
        </authorList>
    </citation>
    <scope>NUCLEOTIDE SEQUENCE [LARGE SCALE GENOMIC DNA]</scope>
    <source>
        <strain evidence="2">CGMCC 1.15407</strain>
    </source>
</reference>
<proteinExistence type="predicted"/>
<dbReference type="Pfam" id="PF12771">
    <property type="entry name" value="SusD-like_2"/>
    <property type="match status" value="1"/>
</dbReference>
<evidence type="ECO:0000313" key="1">
    <source>
        <dbReference type="EMBL" id="GGF35173.1"/>
    </source>
</evidence>
<comment type="caution">
    <text evidence="1">The sequence shown here is derived from an EMBL/GenBank/DDBJ whole genome shotgun (WGS) entry which is preliminary data.</text>
</comment>
<dbReference type="EMBL" id="BMIU01000011">
    <property type="protein sequence ID" value="GGF35173.1"/>
    <property type="molecule type" value="Genomic_DNA"/>
</dbReference>
<dbReference type="InterPro" id="IPR041662">
    <property type="entry name" value="SusD-like_2"/>
</dbReference>